<dbReference type="Pfam" id="PF08447">
    <property type="entry name" value="PAS_3"/>
    <property type="match status" value="1"/>
</dbReference>
<evidence type="ECO:0000256" key="1">
    <source>
        <dbReference type="ARBA" id="ARBA00023015"/>
    </source>
</evidence>
<dbReference type="Gene3D" id="1.10.10.10">
    <property type="entry name" value="Winged helix-like DNA-binding domain superfamily/Winged helix DNA-binding domain"/>
    <property type="match status" value="1"/>
</dbReference>
<dbReference type="Proteomes" id="UP000029644">
    <property type="component" value="Unassembled WGS sequence"/>
</dbReference>
<dbReference type="Gene3D" id="3.30.450.20">
    <property type="entry name" value="PAS domain"/>
    <property type="match status" value="1"/>
</dbReference>
<keyword evidence="1" id="KW-0805">Transcription regulation</keyword>
<evidence type="ECO:0000313" key="7">
    <source>
        <dbReference type="EMBL" id="TDY61021.1"/>
    </source>
</evidence>
<dbReference type="PANTHER" id="PTHR44688:SF16">
    <property type="entry name" value="DNA-BINDING TRANSCRIPTIONAL ACTIVATOR DEVR_DOSR"/>
    <property type="match status" value="1"/>
</dbReference>
<reference evidence="7 10" key="2">
    <citation type="submission" date="2019-03" db="EMBL/GenBank/DDBJ databases">
        <title>Genomic Encyclopedia of Type Strains, Phase III (KMG-III): the genomes of soil and plant-associated and newly described type strains.</title>
        <authorList>
            <person name="Whitman W."/>
        </authorList>
    </citation>
    <scope>NUCLEOTIDE SEQUENCE [LARGE SCALE GENOMIC DNA]</scope>
    <source>
        <strain evidence="7 10">CECT 8301</strain>
    </source>
</reference>
<evidence type="ECO:0000313" key="5">
    <source>
        <dbReference type="EMBL" id="GAL63290.1"/>
    </source>
</evidence>
<dbReference type="InterPro" id="IPR013655">
    <property type="entry name" value="PAS_fold_3"/>
</dbReference>
<reference evidence="8 9" key="1">
    <citation type="journal article" date="2014" name="Genome Announc.">
        <title>Draft Genome Sequences of Marine Flavobacterium Algibacter lectus Strains SS8 and NR4.</title>
        <authorList>
            <person name="Takatani N."/>
            <person name="Nakanishi M."/>
            <person name="Meirelles P."/>
            <person name="Mino S."/>
            <person name="Suda W."/>
            <person name="Oshima K."/>
            <person name="Hattori M."/>
            <person name="Ohkuma M."/>
            <person name="Hosokawa M."/>
            <person name="Miyashita K."/>
            <person name="Thompson F.L."/>
            <person name="Niwa A."/>
            <person name="Sawabe T."/>
            <person name="Sawabe T."/>
        </authorList>
    </citation>
    <scope>NUCLEOTIDE SEQUENCE [LARGE SCALE GENOMIC DNA]</scope>
    <source>
        <strain evidence="6">JCM 19274</strain>
        <strain evidence="5 9">JCM 19300</strain>
        <strain evidence="8">JCM19274</strain>
    </source>
</reference>
<dbReference type="PRINTS" id="PR00038">
    <property type="entry name" value="HTHLUXR"/>
</dbReference>
<keyword evidence="2" id="KW-0238">DNA-binding</keyword>
<dbReference type="CDD" id="cd06170">
    <property type="entry name" value="LuxR_C_like"/>
    <property type="match status" value="1"/>
</dbReference>
<dbReference type="OrthoDB" id="965844at2"/>
<evidence type="ECO:0000256" key="3">
    <source>
        <dbReference type="ARBA" id="ARBA00023163"/>
    </source>
</evidence>
<keyword evidence="3" id="KW-0804">Transcription</keyword>
<dbReference type="EMBL" id="BBNQ01000010">
    <property type="protein sequence ID" value="GAL63290.1"/>
    <property type="molecule type" value="Genomic_DNA"/>
</dbReference>
<protein>
    <submittedName>
        <fullName evidence="7">PAS domain-containing protein</fullName>
    </submittedName>
    <submittedName>
        <fullName evidence="6">Transcriptional regulator</fullName>
    </submittedName>
</protein>
<evidence type="ECO:0000259" key="4">
    <source>
        <dbReference type="PROSITE" id="PS50043"/>
    </source>
</evidence>
<comment type="caution">
    <text evidence="6">The sequence shown here is derived from an EMBL/GenBank/DDBJ whole genome shotgun (WGS) entry which is preliminary data.</text>
</comment>
<dbReference type="PANTHER" id="PTHR44688">
    <property type="entry name" value="DNA-BINDING TRANSCRIPTIONAL ACTIVATOR DEVR_DOSR"/>
    <property type="match status" value="1"/>
</dbReference>
<dbReference type="EMBL" id="SORL01000010">
    <property type="protein sequence ID" value="TDY61021.1"/>
    <property type="molecule type" value="Genomic_DNA"/>
</dbReference>
<dbReference type="GO" id="GO:0006355">
    <property type="term" value="P:regulation of DNA-templated transcription"/>
    <property type="evidence" value="ECO:0007669"/>
    <property type="project" value="InterPro"/>
</dbReference>
<keyword evidence="10" id="KW-1185">Reference proteome</keyword>
<dbReference type="InterPro" id="IPR016032">
    <property type="entry name" value="Sig_transdc_resp-reg_C-effctor"/>
</dbReference>
<organism evidence="6 8">
    <name type="scientific">Algibacter lectus</name>
    <dbReference type="NCBI Taxonomy" id="221126"/>
    <lineage>
        <taxon>Bacteria</taxon>
        <taxon>Pseudomonadati</taxon>
        <taxon>Bacteroidota</taxon>
        <taxon>Flavobacteriia</taxon>
        <taxon>Flavobacteriales</taxon>
        <taxon>Flavobacteriaceae</taxon>
        <taxon>Algibacter</taxon>
    </lineage>
</organism>
<dbReference type="EMBL" id="BBNU01000032">
    <property type="protein sequence ID" value="GAL82536.1"/>
    <property type="molecule type" value="Genomic_DNA"/>
</dbReference>
<dbReference type="Pfam" id="PF00196">
    <property type="entry name" value="GerE"/>
    <property type="match status" value="1"/>
</dbReference>
<dbReference type="Proteomes" id="UP000029643">
    <property type="component" value="Unassembled WGS sequence"/>
</dbReference>
<evidence type="ECO:0000313" key="8">
    <source>
        <dbReference type="Proteomes" id="UP000029643"/>
    </source>
</evidence>
<proteinExistence type="predicted"/>
<evidence type="ECO:0000313" key="9">
    <source>
        <dbReference type="Proteomes" id="UP000029644"/>
    </source>
</evidence>
<name>A0A090X008_9FLAO</name>
<gene>
    <name evidence="7" type="ORF">DFQ06_3030</name>
    <name evidence="6" type="ORF">JCM19274_214</name>
    <name evidence="5" type="ORF">JCM19300_1312</name>
</gene>
<dbReference type="AlphaFoldDB" id="A0A090X008"/>
<sequence>MKKETIDLFKEIFDTNKEYKNTIIEQHINKLIELDKYLPRTESFFIVTNTSLQTYPFVSKNFELTLGLDIEKMTSIGPQYWLSHFHPDDLVVWMKALQDLMTFTMTKVKKEDRENLNYTWNFRVKNSKGDFCNILEHQTPTYFDETGKPIIGIAHATVIGNGEYRPIICTVKKLNKNNEYETLYYKNYDQNLLATNSLSNREQDILRLLTLNQTSKEISKKLFISSHTVDGHRRSILKKLKFSSTQELVQYCLLNQII</sequence>
<dbReference type="RefSeq" id="WP_042501495.1">
    <property type="nucleotide sequence ID" value="NZ_BBNQ01000010.1"/>
</dbReference>
<dbReference type="SMART" id="SM00421">
    <property type="entry name" value="HTH_LUXR"/>
    <property type="match status" value="1"/>
</dbReference>
<feature type="domain" description="HTH luxR-type" evidence="4">
    <location>
        <begin position="191"/>
        <end position="256"/>
    </location>
</feature>
<dbReference type="InterPro" id="IPR000792">
    <property type="entry name" value="Tscrpt_reg_LuxR_C"/>
</dbReference>
<evidence type="ECO:0000313" key="6">
    <source>
        <dbReference type="EMBL" id="GAL82536.1"/>
    </source>
</evidence>
<evidence type="ECO:0000313" key="10">
    <source>
        <dbReference type="Proteomes" id="UP000294824"/>
    </source>
</evidence>
<dbReference type="GO" id="GO:0003677">
    <property type="term" value="F:DNA binding"/>
    <property type="evidence" value="ECO:0007669"/>
    <property type="project" value="UniProtKB-KW"/>
</dbReference>
<dbReference type="PROSITE" id="PS50043">
    <property type="entry name" value="HTH_LUXR_2"/>
    <property type="match status" value="1"/>
</dbReference>
<accession>A0A4V3HGE9</accession>
<dbReference type="InterPro" id="IPR036388">
    <property type="entry name" value="WH-like_DNA-bd_sf"/>
</dbReference>
<dbReference type="Proteomes" id="UP000294824">
    <property type="component" value="Unassembled WGS sequence"/>
</dbReference>
<accession>A0A090X008</accession>
<dbReference type="SUPFAM" id="SSF46894">
    <property type="entry name" value="C-terminal effector domain of the bipartite response regulators"/>
    <property type="match status" value="1"/>
</dbReference>
<evidence type="ECO:0000256" key="2">
    <source>
        <dbReference type="ARBA" id="ARBA00023125"/>
    </source>
</evidence>
<dbReference type="STRING" id="221126.SAMN04489722_1189"/>